<accession>A0A1F7I949</accession>
<name>A0A1F7I949_9BACT</name>
<protein>
    <recommendedName>
        <fullName evidence="2">Glycosyltransferase subfamily 4-like N-terminal domain-containing protein</fullName>
    </recommendedName>
</protein>
<dbReference type="EMBL" id="MGAF01000042">
    <property type="protein sequence ID" value="OGK39897.1"/>
    <property type="molecule type" value="Genomic_DNA"/>
</dbReference>
<dbReference type="Gene3D" id="3.40.50.2000">
    <property type="entry name" value="Glycogen Phosphorylase B"/>
    <property type="match status" value="1"/>
</dbReference>
<evidence type="ECO:0000256" key="1">
    <source>
        <dbReference type="ARBA" id="ARBA00022679"/>
    </source>
</evidence>
<proteinExistence type="predicted"/>
<comment type="caution">
    <text evidence="3">The sequence shown here is derived from an EMBL/GenBank/DDBJ whole genome shotgun (WGS) entry which is preliminary data.</text>
</comment>
<sequence>MTIGIDVSQIAYGNTGVSNYLSNLVREMVRNDKHEYVLFFSSLRRKFPISSAKMADQISNSKVKLKRFKFPPLVLDLLWNKLHIFPIEWFVGDVDWFITSDWTEPPARRAKKATIIYDLIVYKYPEETDQKIVSVQKRKLKWVKKESDIVFCISKSSKKDAVEILGIDESRVHVVYPGISTVNELTG</sequence>
<dbReference type="GO" id="GO:0009103">
    <property type="term" value="P:lipopolysaccharide biosynthetic process"/>
    <property type="evidence" value="ECO:0007669"/>
    <property type="project" value="TreeGrafter"/>
</dbReference>
<dbReference type="SUPFAM" id="SSF53756">
    <property type="entry name" value="UDP-Glycosyltransferase/glycogen phosphorylase"/>
    <property type="match status" value="1"/>
</dbReference>
<evidence type="ECO:0000313" key="4">
    <source>
        <dbReference type="Proteomes" id="UP000179270"/>
    </source>
</evidence>
<organism evidence="3 4">
    <name type="scientific">Candidatus Roizmanbacteria bacterium RIFCSPLOWO2_01_FULL_35_13</name>
    <dbReference type="NCBI Taxonomy" id="1802055"/>
    <lineage>
        <taxon>Bacteria</taxon>
        <taxon>Candidatus Roizmaniibacteriota</taxon>
    </lineage>
</organism>
<feature type="domain" description="Glycosyltransferase subfamily 4-like N-terminal" evidence="2">
    <location>
        <begin position="16"/>
        <end position="181"/>
    </location>
</feature>
<dbReference type="InterPro" id="IPR028098">
    <property type="entry name" value="Glyco_trans_4-like_N"/>
</dbReference>
<gene>
    <name evidence="3" type="ORF">A3A74_05435</name>
</gene>
<keyword evidence="1" id="KW-0808">Transferase</keyword>
<reference evidence="3 4" key="1">
    <citation type="journal article" date="2016" name="Nat. Commun.">
        <title>Thousands of microbial genomes shed light on interconnected biogeochemical processes in an aquifer system.</title>
        <authorList>
            <person name="Anantharaman K."/>
            <person name="Brown C.T."/>
            <person name="Hug L.A."/>
            <person name="Sharon I."/>
            <person name="Castelle C.J."/>
            <person name="Probst A.J."/>
            <person name="Thomas B.C."/>
            <person name="Singh A."/>
            <person name="Wilkins M.J."/>
            <person name="Karaoz U."/>
            <person name="Brodie E.L."/>
            <person name="Williams K.H."/>
            <person name="Hubbard S.S."/>
            <person name="Banfield J.F."/>
        </authorList>
    </citation>
    <scope>NUCLEOTIDE SEQUENCE [LARGE SCALE GENOMIC DNA]</scope>
</reference>
<evidence type="ECO:0000259" key="2">
    <source>
        <dbReference type="Pfam" id="PF13439"/>
    </source>
</evidence>
<dbReference type="PANTHER" id="PTHR46401:SF2">
    <property type="entry name" value="GLYCOSYLTRANSFERASE WBBK-RELATED"/>
    <property type="match status" value="1"/>
</dbReference>
<dbReference type="Proteomes" id="UP000179270">
    <property type="component" value="Unassembled WGS sequence"/>
</dbReference>
<evidence type="ECO:0000313" key="3">
    <source>
        <dbReference type="EMBL" id="OGK39897.1"/>
    </source>
</evidence>
<dbReference type="PANTHER" id="PTHR46401">
    <property type="entry name" value="GLYCOSYLTRANSFERASE WBBK-RELATED"/>
    <property type="match status" value="1"/>
</dbReference>
<dbReference type="GO" id="GO:0016757">
    <property type="term" value="F:glycosyltransferase activity"/>
    <property type="evidence" value="ECO:0007669"/>
    <property type="project" value="TreeGrafter"/>
</dbReference>
<dbReference type="AlphaFoldDB" id="A0A1F7I949"/>
<dbReference type="Pfam" id="PF13439">
    <property type="entry name" value="Glyco_transf_4"/>
    <property type="match status" value="1"/>
</dbReference>
<dbReference type="STRING" id="1802055.A3A74_05435"/>